<dbReference type="InterPro" id="IPR009057">
    <property type="entry name" value="Homeodomain-like_sf"/>
</dbReference>
<dbReference type="EMBL" id="JAPDDP010000017">
    <property type="protein sequence ID" value="MDA0180945.1"/>
    <property type="molecule type" value="Genomic_DNA"/>
</dbReference>
<dbReference type="InterPro" id="IPR036271">
    <property type="entry name" value="Tet_transcr_reg_TetR-rel_C_sf"/>
</dbReference>
<evidence type="ECO:0000256" key="4">
    <source>
        <dbReference type="PROSITE-ProRule" id="PRU00335"/>
    </source>
</evidence>
<evidence type="ECO:0000313" key="6">
    <source>
        <dbReference type="EMBL" id="MDA0180945.1"/>
    </source>
</evidence>
<keyword evidence="7" id="KW-1185">Reference proteome</keyword>
<feature type="DNA-binding region" description="H-T-H motif" evidence="4">
    <location>
        <begin position="29"/>
        <end position="48"/>
    </location>
</feature>
<dbReference type="GO" id="GO:0003700">
    <property type="term" value="F:DNA-binding transcription factor activity"/>
    <property type="evidence" value="ECO:0007669"/>
    <property type="project" value="TreeGrafter"/>
</dbReference>
<keyword evidence="2 4" id="KW-0238">DNA-binding</keyword>
<dbReference type="SUPFAM" id="SSF48498">
    <property type="entry name" value="Tetracyclin repressor-like, C-terminal domain"/>
    <property type="match status" value="1"/>
</dbReference>
<keyword evidence="3" id="KW-0804">Transcription</keyword>
<dbReference type="AlphaFoldDB" id="A0A9X3N9M8"/>
<evidence type="ECO:0000313" key="7">
    <source>
        <dbReference type="Proteomes" id="UP001147653"/>
    </source>
</evidence>
<protein>
    <submittedName>
        <fullName evidence="6">TetR/AcrR family transcriptional regulator</fullName>
    </submittedName>
</protein>
<reference evidence="6" key="1">
    <citation type="submission" date="2022-10" db="EMBL/GenBank/DDBJ databases">
        <title>The WGS of Solirubrobacter phytolaccae KCTC 29190.</title>
        <authorList>
            <person name="Jiang Z."/>
        </authorList>
    </citation>
    <scope>NUCLEOTIDE SEQUENCE</scope>
    <source>
        <strain evidence="6">KCTC 29190</strain>
    </source>
</reference>
<dbReference type="Gene3D" id="1.10.357.10">
    <property type="entry name" value="Tetracycline Repressor, domain 2"/>
    <property type="match status" value="1"/>
</dbReference>
<keyword evidence="1" id="KW-0805">Transcription regulation</keyword>
<feature type="domain" description="HTH tetR-type" evidence="5">
    <location>
        <begin position="8"/>
        <end position="66"/>
    </location>
</feature>
<comment type="caution">
    <text evidence="6">The sequence shown here is derived from an EMBL/GenBank/DDBJ whole genome shotgun (WGS) entry which is preliminary data.</text>
</comment>
<dbReference type="Pfam" id="PF21597">
    <property type="entry name" value="TetR_C_43"/>
    <property type="match status" value="1"/>
</dbReference>
<sequence>MPPRSDAQRNRLRILEVAAQSLADDPGTSLNEIAKRAQVGPGTLYRHFPTREDLVLAVYGHEVEQLSAAVGPLLEEQPPAQALRTWFLRLAELIHIKHGLGEALDSAAAREVIDGTYAPVLSAIRRLLDAGERSGELRAGLDESDVLLLMSCIWRAAGPDQAERLADAALRGVLH</sequence>
<dbReference type="PANTHER" id="PTHR30055">
    <property type="entry name" value="HTH-TYPE TRANSCRIPTIONAL REGULATOR RUTR"/>
    <property type="match status" value="1"/>
</dbReference>
<dbReference type="InterPro" id="IPR001647">
    <property type="entry name" value="HTH_TetR"/>
</dbReference>
<evidence type="ECO:0000256" key="3">
    <source>
        <dbReference type="ARBA" id="ARBA00023163"/>
    </source>
</evidence>
<dbReference type="InterPro" id="IPR050109">
    <property type="entry name" value="HTH-type_TetR-like_transc_reg"/>
</dbReference>
<dbReference type="RefSeq" id="WP_270025257.1">
    <property type="nucleotide sequence ID" value="NZ_JAPDDP010000017.1"/>
</dbReference>
<evidence type="ECO:0000256" key="2">
    <source>
        <dbReference type="ARBA" id="ARBA00023125"/>
    </source>
</evidence>
<dbReference type="SUPFAM" id="SSF46689">
    <property type="entry name" value="Homeodomain-like"/>
    <property type="match status" value="1"/>
</dbReference>
<evidence type="ECO:0000259" key="5">
    <source>
        <dbReference type="PROSITE" id="PS50977"/>
    </source>
</evidence>
<dbReference type="GO" id="GO:0000976">
    <property type="term" value="F:transcription cis-regulatory region binding"/>
    <property type="evidence" value="ECO:0007669"/>
    <property type="project" value="TreeGrafter"/>
</dbReference>
<dbReference type="Proteomes" id="UP001147653">
    <property type="component" value="Unassembled WGS sequence"/>
</dbReference>
<evidence type="ECO:0000256" key="1">
    <source>
        <dbReference type="ARBA" id="ARBA00023015"/>
    </source>
</evidence>
<gene>
    <name evidence="6" type="ORF">OJ997_11620</name>
</gene>
<proteinExistence type="predicted"/>
<dbReference type="Pfam" id="PF00440">
    <property type="entry name" value="TetR_N"/>
    <property type="match status" value="1"/>
</dbReference>
<dbReference type="InterPro" id="IPR049445">
    <property type="entry name" value="TetR_SbtR-like_C"/>
</dbReference>
<dbReference type="PROSITE" id="PS50977">
    <property type="entry name" value="HTH_TETR_2"/>
    <property type="match status" value="1"/>
</dbReference>
<dbReference type="PANTHER" id="PTHR30055:SF234">
    <property type="entry name" value="HTH-TYPE TRANSCRIPTIONAL REGULATOR BETI"/>
    <property type="match status" value="1"/>
</dbReference>
<organism evidence="6 7">
    <name type="scientific">Solirubrobacter phytolaccae</name>
    <dbReference type="NCBI Taxonomy" id="1404360"/>
    <lineage>
        <taxon>Bacteria</taxon>
        <taxon>Bacillati</taxon>
        <taxon>Actinomycetota</taxon>
        <taxon>Thermoleophilia</taxon>
        <taxon>Solirubrobacterales</taxon>
        <taxon>Solirubrobacteraceae</taxon>
        <taxon>Solirubrobacter</taxon>
    </lineage>
</organism>
<name>A0A9X3N9M8_9ACTN</name>
<accession>A0A9X3N9M8</accession>